<evidence type="ECO:0000256" key="2">
    <source>
        <dbReference type="ARBA" id="ARBA00003921"/>
    </source>
</evidence>
<dbReference type="InterPro" id="IPR003170">
    <property type="entry name" value="MurB"/>
</dbReference>
<dbReference type="PANTHER" id="PTHR21071:SF4">
    <property type="entry name" value="UDP-N-ACETYLENOLPYRUVOYLGLUCOSAMINE REDUCTASE"/>
    <property type="match status" value="1"/>
</dbReference>
<dbReference type="InterPro" id="IPR016167">
    <property type="entry name" value="FAD-bd_PCMH_sub1"/>
</dbReference>
<dbReference type="PROSITE" id="PS51387">
    <property type="entry name" value="FAD_PCMH"/>
    <property type="match status" value="1"/>
</dbReference>
<dbReference type="PANTHER" id="PTHR21071">
    <property type="entry name" value="UDP-N-ACETYLENOLPYRUVOYLGLUCOSAMINE REDUCTASE"/>
    <property type="match status" value="1"/>
</dbReference>
<dbReference type="InterPro" id="IPR036635">
    <property type="entry name" value="MurB_C_sf"/>
</dbReference>
<dbReference type="Gene3D" id="3.90.78.10">
    <property type="entry name" value="UDP-N-acetylenolpyruvoylglucosamine reductase, C-terminal domain"/>
    <property type="match status" value="1"/>
</dbReference>
<evidence type="ECO:0000256" key="15">
    <source>
        <dbReference type="ARBA" id="ARBA00023316"/>
    </source>
</evidence>
<evidence type="ECO:0000313" key="19">
    <source>
        <dbReference type="EMBL" id="PNV65521.1"/>
    </source>
</evidence>
<organism evidence="19 20">
    <name type="scientific">Rubneribacter badeniensis</name>
    <dbReference type="NCBI Taxonomy" id="2070688"/>
    <lineage>
        <taxon>Bacteria</taxon>
        <taxon>Bacillati</taxon>
        <taxon>Actinomycetota</taxon>
        <taxon>Coriobacteriia</taxon>
        <taxon>Eggerthellales</taxon>
        <taxon>Eggerthellaceae</taxon>
        <taxon>Rubneribacter</taxon>
    </lineage>
</organism>
<dbReference type="InterPro" id="IPR011601">
    <property type="entry name" value="MurB_C"/>
</dbReference>
<evidence type="ECO:0000256" key="3">
    <source>
        <dbReference type="ARBA" id="ARBA00004496"/>
    </source>
</evidence>
<dbReference type="NCBIfam" id="NF010480">
    <property type="entry name" value="PRK13905.1"/>
    <property type="match status" value="1"/>
</dbReference>
<dbReference type="SUPFAM" id="SSF56194">
    <property type="entry name" value="Uridine diphospho-N-Acetylenolpyruvylglucosamine reductase, MurB, C-terminal domain"/>
    <property type="match status" value="1"/>
</dbReference>
<dbReference type="EC" id="1.3.1.98" evidence="17"/>
<feature type="active site" evidence="17">
    <location>
        <position position="183"/>
    </location>
</feature>
<evidence type="ECO:0000256" key="5">
    <source>
        <dbReference type="ARBA" id="ARBA00010485"/>
    </source>
</evidence>
<comment type="similarity">
    <text evidence="5 17">Belongs to the MurB family.</text>
</comment>
<dbReference type="InterPro" id="IPR016169">
    <property type="entry name" value="FAD-bd_PCMH_sub2"/>
</dbReference>
<evidence type="ECO:0000256" key="9">
    <source>
        <dbReference type="ARBA" id="ARBA00022827"/>
    </source>
</evidence>
<comment type="pathway">
    <text evidence="4 17">Cell wall biogenesis; peptidoglycan biosynthesis.</text>
</comment>
<dbReference type="GO" id="GO:0051301">
    <property type="term" value="P:cell division"/>
    <property type="evidence" value="ECO:0007669"/>
    <property type="project" value="UniProtKB-KW"/>
</dbReference>
<evidence type="ECO:0000256" key="1">
    <source>
        <dbReference type="ARBA" id="ARBA00001974"/>
    </source>
</evidence>
<evidence type="ECO:0000256" key="4">
    <source>
        <dbReference type="ARBA" id="ARBA00004752"/>
    </source>
</evidence>
<dbReference type="InterPro" id="IPR016166">
    <property type="entry name" value="FAD-bd_PCMH"/>
</dbReference>
<keyword evidence="6 17" id="KW-0963">Cytoplasm</keyword>
<dbReference type="Proteomes" id="UP000236488">
    <property type="component" value="Unassembled WGS sequence"/>
</dbReference>
<feature type="domain" description="FAD-binding PCMH-type" evidence="18">
    <location>
        <begin position="33"/>
        <end position="222"/>
    </location>
</feature>
<keyword evidence="13 17" id="KW-0560">Oxidoreductase</keyword>
<evidence type="ECO:0000256" key="17">
    <source>
        <dbReference type="HAMAP-Rule" id="MF_00037"/>
    </source>
</evidence>
<evidence type="ECO:0000256" key="10">
    <source>
        <dbReference type="ARBA" id="ARBA00022857"/>
    </source>
</evidence>
<keyword evidence="8 17" id="KW-0285">Flavoprotein</keyword>
<evidence type="ECO:0000313" key="20">
    <source>
        <dbReference type="Proteomes" id="UP000236488"/>
    </source>
</evidence>
<dbReference type="InterPro" id="IPR036318">
    <property type="entry name" value="FAD-bd_PCMH-like_sf"/>
</dbReference>
<evidence type="ECO:0000256" key="12">
    <source>
        <dbReference type="ARBA" id="ARBA00022984"/>
    </source>
</evidence>
<keyword evidence="10 17" id="KW-0521">NADP</keyword>
<keyword evidence="15 17" id="KW-0961">Cell wall biogenesis/degradation</keyword>
<dbReference type="Gene3D" id="3.30.43.10">
    <property type="entry name" value="Uridine Diphospho-n-acetylenolpyruvylglucosamine Reductase, domain 2"/>
    <property type="match status" value="1"/>
</dbReference>
<evidence type="ECO:0000256" key="8">
    <source>
        <dbReference type="ARBA" id="ARBA00022630"/>
    </source>
</evidence>
<dbReference type="RefSeq" id="WP_087195284.1">
    <property type="nucleotide sequence ID" value="NZ_PPEL01000026.1"/>
</dbReference>
<proteinExistence type="inferred from homology"/>
<comment type="subcellular location">
    <subcellularLocation>
        <location evidence="3 17">Cytoplasm</location>
    </subcellularLocation>
</comment>
<keyword evidence="11 17" id="KW-0133">Cell shape</keyword>
<feature type="active site" description="Proton donor" evidence="17">
    <location>
        <position position="235"/>
    </location>
</feature>
<dbReference type="GO" id="GO:0071949">
    <property type="term" value="F:FAD binding"/>
    <property type="evidence" value="ECO:0007669"/>
    <property type="project" value="InterPro"/>
</dbReference>
<comment type="caution">
    <text evidence="19">The sequence shown here is derived from an EMBL/GenBank/DDBJ whole genome shotgun (WGS) entry which is preliminary data.</text>
</comment>
<keyword evidence="12 17" id="KW-0573">Peptidoglycan synthesis</keyword>
<evidence type="ECO:0000256" key="11">
    <source>
        <dbReference type="ARBA" id="ARBA00022960"/>
    </source>
</evidence>
<dbReference type="EMBL" id="PPEL01000026">
    <property type="protein sequence ID" value="PNV65521.1"/>
    <property type="molecule type" value="Genomic_DNA"/>
</dbReference>
<sequence>MDRTLLETAFADMIGDGAARLGEPMAAHTTFRIGGPADMLVEPRSEGELRLAYARCRDLGAPVFTLGLGSNVLVADRGLRGVVVKVAGAFSAIRIDGEDGADDALLSVEAGASNAQVAEAACAAGLAGYEFASGIPGTVGGAAVMNAGAYGGEFADVATSVRCLAPDGSLVEVPAEDAGWGYRRSMMGDAGLVVLGAALRLARDPEGPRAVRARMDDLARRRAEKQPLELPSAGSTFKRPEGHFAGKLVQDAGLRGFRIGGAQVSEKHTGFVVNAGGATADDVRRLIAEVRRRVREASGVTLEPEVRMWGFEEPFGDGAL</sequence>
<dbReference type="GO" id="GO:0008360">
    <property type="term" value="P:regulation of cell shape"/>
    <property type="evidence" value="ECO:0007669"/>
    <property type="project" value="UniProtKB-KW"/>
</dbReference>
<reference evidence="19 20" key="1">
    <citation type="journal article" date="2018" name="Int. J. Syst. Evol. Microbiol.">
        <title>Rubneribacter badeniensis gen. nov., sp. nov. and Enteroscipio rubneri gen. nov., sp. nov., new members of the Eggerthellaceae isolated from human faeces.</title>
        <authorList>
            <person name="Danylec N."/>
            <person name="Gobl A."/>
            <person name="Stoll D.A."/>
            <person name="Hetzer B."/>
            <person name="Kulling S.E."/>
            <person name="Huch M."/>
        </authorList>
    </citation>
    <scope>NUCLEOTIDE SEQUENCE [LARGE SCALE GENOMIC DNA]</scope>
    <source>
        <strain evidence="19 20">ResAG-85</strain>
    </source>
</reference>
<dbReference type="Pfam" id="PF02873">
    <property type="entry name" value="MurB_C"/>
    <property type="match status" value="1"/>
</dbReference>
<accession>A0A2K2U5E9</accession>
<gene>
    <name evidence="17" type="primary">murB</name>
    <name evidence="19" type="ORF">C2L80_06020</name>
</gene>
<dbReference type="GO" id="GO:0071555">
    <property type="term" value="P:cell wall organization"/>
    <property type="evidence" value="ECO:0007669"/>
    <property type="project" value="UniProtKB-KW"/>
</dbReference>
<evidence type="ECO:0000259" key="18">
    <source>
        <dbReference type="PROSITE" id="PS51387"/>
    </source>
</evidence>
<keyword evidence="7 17" id="KW-0132">Cell division</keyword>
<evidence type="ECO:0000256" key="7">
    <source>
        <dbReference type="ARBA" id="ARBA00022618"/>
    </source>
</evidence>
<dbReference type="InterPro" id="IPR006094">
    <property type="entry name" value="Oxid_FAD_bind_N"/>
</dbReference>
<dbReference type="Gene3D" id="3.30.465.10">
    <property type="match status" value="1"/>
</dbReference>
<dbReference type="UniPathway" id="UPA00219"/>
<evidence type="ECO:0000256" key="14">
    <source>
        <dbReference type="ARBA" id="ARBA00023306"/>
    </source>
</evidence>
<feature type="active site" evidence="17">
    <location>
        <position position="305"/>
    </location>
</feature>
<evidence type="ECO:0000256" key="13">
    <source>
        <dbReference type="ARBA" id="ARBA00023002"/>
    </source>
</evidence>
<name>A0A2K2U5E9_9ACTN</name>
<comment type="function">
    <text evidence="2 17">Cell wall formation.</text>
</comment>
<evidence type="ECO:0000256" key="16">
    <source>
        <dbReference type="ARBA" id="ARBA00048914"/>
    </source>
</evidence>
<keyword evidence="9 17" id="KW-0274">FAD</keyword>
<dbReference type="Pfam" id="PF01565">
    <property type="entry name" value="FAD_binding_4"/>
    <property type="match status" value="1"/>
</dbReference>
<dbReference type="AlphaFoldDB" id="A0A2K2U5E9"/>
<comment type="cofactor">
    <cofactor evidence="1 17">
        <name>FAD</name>
        <dbReference type="ChEBI" id="CHEBI:57692"/>
    </cofactor>
</comment>
<dbReference type="SUPFAM" id="SSF56176">
    <property type="entry name" value="FAD-binding/transporter-associated domain-like"/>
    <property type="match status" value="1"/>
</dbReference>
<protein>
    <recommendedName>
        <fullName evidence="17">UDP-N-acetylenolpyruvoylglucosamine reductase</fullName>
        <ecNumber evidence="17">1.3.1.98</ecNumber>
    </recommendedName>
    <alternativeName>
        <fullName evidence="17">UDP-N-acetylmuramate dehydrogenase</fullName>
    </alternativeName>
</protein>
<dbReference type="HAMAP" id="MF_00037">
    <property type="entry name" value="MurB"/>
    <property type="match status" value="1"/>
</dbReference>
<dbReference type="NCBIfam" id="TIGR00179">
    <property type="entry name" value="murB"/>
    <property type="match status" value="1"/>
</dbReference>
<comment type="catalytic activity">
    <reaction evidence="16 17">
        <text>UDP-N-acetyl-alpha-D-muramate + NADP(+) = UDP-N-acetyl-3-O-(1-carboxyvinyl)-alpha-D-glucosamine + NADPH + H(+)</text>
        <dbReference type="Rhea" id="RHEA:12248"/>
        <dbReference type="ChEBI" id="CHEBI:15378"/>
        <dbReference type="ChEBI" id="CHEBI:57783"/>
        <dbReference type="ChEBI" id="CHEBI:58349"/>
        <dbReference type="ChEBI" id="CHEBI:68483"/>
        <dbReference type="ChEBI" id="CHEBI:70757"/>
        <dbReference type="EC" id="1.3.1.98"/>
    </reaction>
</comment>
<dbReference type="GO" id="GO:0005829">
    <property type="term" value="C:cytosol"/>
    <property type="evidence" value="ECO:0007669"/>
    <property type="project" value="TreeGrafter"/>
</dbReference>
<dbReference type="GO" id="GO:0008762">
    <property type="term" value="F:UDP-N-acetylmuramate dehydrogenase activity"/>
    <property type="evidence" value="ECO:0007669"/>
    <property type="project" value="UniProtKB-UniRule"/>
</dbReference>
<evidence type="ECO:0000256" key="6">
    <source>
        <dbReference type="ARBA" id="ARBA00022490"/>
    </source>
</evidence>
<keyword evidence="20" id="KW-1185">Reference proteome</keyword>
<dbReference type="GO" id="GO:0009252">
    <property type="term" value="P:peptidoglycan biosynthetic process"/>
    <property type="evidence" value="ECO:0007669"/>
    <property type="project" value="UniProtKB-UniRule"/>
</dbReference>
<keyword evidence="14 17" id="KW-0131">Cell cycle</keyword>